<protein>
    <submittedName>
        <fullName evidence="2">Transposase IS3 family protein</fullName>
    </submittedName>
</protein>
<evidence type="ECO:0000313" key="2">
    <source>
        <dbReference type="EMBL" id="EPX82116.1"/>
    </source>
</evidence>
<dbReference type="HOGENOM" id="CLU_113764_1_1_5"/>
<proteinExistence type="inferred from homology"/>
<dbReference type="Proteomes" id="UP000015347">
    <property type="component" value="Unassembled WGS sequence"/>
</dbReference>
<dbReference type="GO" id="GO:0006313">
    <property type="term" value="P:DNA transposition"/>
    <property type="evidence" value="ECO:0007669"/>
    <property type="project" value="InterPro"/>
</dbReference>
<dbReference type="Pfam" id="PF01527">
    <property type="entry name" value="HTH_Tnp_1"/>
    <property type="match status" value="1"/>
</dbReference>
<sequence length="125" mass="13194">MEIYASGHRRWPDEAKAQAVAETLQPGMTVNDVATRFGIQPNQLSAWRRMAKDGKLVLPADEGAGDEAVFAPLVVCDAGSPAPEAESSAVGRDIRLAVCEVVIQLDADTPAGRIAEIVRALGARA</sequence>
<dbReference type="GO" id="GO:0043565">
    <property type="term" value="F:sequence-specific DNA binding"/>
    <property type="evidence" value="ECO:0007669"/>
    <property type="project" value="InterPro"/>
</dbReference>
<dbReference type="EMBL" id="APVH01000027">
    <property type="protein sequence ID" value="EPX82116.1"/>
    <property type="molecule type" value="Genomic_DNA"/>
</dbReference>
<dbReference type="NCBIfam" id="NF047595">
    <property type="entry name" value="IS66_ISRel24_TnpA"/>
    <property type="match status" value="1"/>
</dbReference>
<comment type="caution">
    <text evidence="2">The sequence shown here is derived from an EMBL/GenBank/DDBJ whole genome shotgun (WGS) entry which is preliminary data.</text>
</comment>
<dbReference type="InterPro" id="IPR002514">
    <property type="entry name" value="Transposase_8"/>
</dbReference>
<reference evidence="3" key="1">
    <citation type="journal article" date="2014" name="Stand. Genomic Sci.">
        <title>Genome sequence of the exopolysaccharide-producing Salipiger mucosus type strain (DSM 16094(T)), a moderately halophilic member of the Roseobacter clade.</title>
        <authorList>
            <person name="Riedel T."/>
            <person name="Spring S."/>
            <person name="Fiebig A."/>
            <person name="Petersen J."/>
            <person name="Kyrpides N.C."/>
            <person name="Goker M."/>
            <person name="Klenk H.P."/>
        </authorList>
    </citation>
    <scope>NUCLEOTIDE SEQUENCE [LARGE SCALE GENOMIC DNA]</scope>
    <source>
        <strain evidence="3">DSM 16094</strain>
    </source>
</reference>
<organism evidence="2 3">
    <name type="scientific">Salipiger mucosus DSM 16094</name>
    <dbReference type="NCBI Taxonomy" id="1123237"/>
    <lineage>
        <taxon>Bacteria</taxon>
        <taxon>Pseudomonadati</taxon>
        <taxon>Pseudomonadota</taxon>
        <taxon>Alphaproteobacteria</taxon>
        <taxon>Rhodobacterales</taxon>
        <taxon>Roseobacteraceae</taxon>
        <taxon>Salipiger</taxon>
    </lineage>
</organism>
<accession>S9QL20</accession>
<dbReference type="STRING" id="1123237.Salmuc_02485"/>
<dbReference type="GO" id="GO:0004803">
    <property type="term" value="F:transposase activity"/>
    <property type="evidence" value="ECO:0007669"/>
    <property type="project" value="InterPro"/>
</dbReference>
<gene>
    <name evidence="2" type="ORF">Salmuc_02485</name>
</gene>
<evidence type="ECO:0000256" key="1">
    <source>
        <dbReference type="ARBA" id="ARBA00009964"/>
    </source>
</evidence>
<keyword evidence="3" id="KW-1185">Reference proteome</keyword>
<dbReference type="AlphaFoldDB" id="S9QL20"/>
<dbReference type="Gene3D" id="1.10.10.10">
    <property type="entry name" value="Winged helix-like DNA-binding domain superfamily/Winged helix DNA-binding domain"/>
    <property type="match status" value="1"/>
</dbReference>
<dbReference type="InterPro" id="IPR036388">
    <property type="entry name" value="WH-like_DNA-bd_sf"/>
</dbReference>
<comment type="similarity">
    <text evidence="1">Belongs to the transposase 8 family.</text>
</comment>
<dbReference type="eggNOG" id="COG2963">
    <property type="taxonomic scope" value="Bacteria"/>
</dbReference>
<dbReference type="RefSeq" id="WP_021120338.1">
    <property type="nucleotide sequence ID" value="NZ_KE557276.1"/>
</dbReference>
<dbReference type="PANTHER" id="PTHR37936">
    <property type="entry name" value="TRANSPOSASE INSC FOR INSERTION ELEMENT IS2A-RELATED"/>
    <property type="match status" value="1"/>
</dbReference>
<dbReference type="SUPFAM" id="SSF48295">
    <property type="entry name" value="TrpR-like"/>
    <property type="match status" value="1"/>
</dbReference>
<name>S9QL20_9RHOB</name>
<dbReference type="InterPro" id="IPR010921">
    <property type="entry name" value="Trp_repressor/repl_initiator"/>
</dbReference>
<dbReference type="PANTHER" id="PTHR37936:SF3">
    <property type="entry name" value="TRANSPOSASE INSC FOR INSERTION ELEMENT IS2A-RELATED"/>
    <property type="match status" value="1"/>
</dbReference>
<evidence type="ECO:0000313" key="3">
    <source>
        <dbReference type="Proteomes" id="UP000015347"/>
    </source>
</evidence>